<keyword evidence="2" id="KW-0812">Transmembrane</keyword>
<dbReference type="EMBL" id="MELK01000016">
    <property type="protein sequence ID" value="OFW59366.1"/>
    <property type="molecule type" value="Genomic_DNA"/>
</dbReference>
<evidence type="ECO:0000256" key="2">
    <source>
        <dbReference type="SAM" id="Phobius"/>
    </source>
</evidence>
<proteinExistence type="predicted"/>
<organism evidence="3 4">
    <name type="scientific">Candidatus Solincola sediminis</name>
    <dbReference type="NCBI Taxonomy" id="1797199"/>
    <lineage>
        <taxon>Bacteria</taxon>
        <taxon>Bacillati</taxon>
        <taxon>Actinomycetota</taxon>
        <taxon>Candidatus Geothermincolia</taxon>
        <taxon>Candidatus Geothermincolales</taxon>
        <taxon>Candidatus Geothermincolaceae</taxon>
        <taxon>Candidatus Solincola</taxon>
    </lineage>
</organism>
<evidence type="ECO:0000313" key="3">
    <source>
        <dbReference type="EMBL" id="OFW59366.1"/>
    </source>
</evidence>
<evidence type="ECO:0000256" key="1">
    <source>
        <dbReference type="SAM" id="MobiDB-lite"/>
    </source>
</evidence>
<feature type="transmembrane region" description="Helical" evidence="2">
    <location>
        <begin position="294"/>
        <end position="314"/>
    </location>
</feature>
<feature type="region of interest" description="Disordered" evidence="1">
    <location>
        <begin position="34"/>
        <end position="81"/>
    </location>
</feature>
<reference evidence="3 4" key="1">
    <citation type="journal article" date="2016" name="Nat. Commun.">
        <title>Thousands of microbial genomes shed light on interconnected biogeochemical processes in an aquifer system.</title>
        <authorList>
            <person name="Anantharaman K."/>
            <person name="Brown C.T."/>
            <person name="Hug L.A."/>
            <person name="Sharon I."/>
            <person name="Castelle C.J."/>
            <person name="Probst A.J."/>
            <person name="Thomas B.C."/>
            <person name="Singh A."/>
            <person name="Wilkins M.J."/>
            <person name="Karaoz U."/>
            <person name="Brodie E.L."/>
            <person name="Williams K.H."/>
            <person name="Hubbard S.S."/>
            <person name="Banfield J.F."/>
        </authorList>
    </citation>
    <scope>NUCLEOTIDE SEQUENCE [LARGE SCALE GENOMIC DNA]</scope>
</reference>
<protein>
    <recommendedName>
        <fullName evidence="5">Zinc ribbon domain-containing protein</fullName>
    </recommendedName>
</protein>
<gene>
    <name evidence="3" type="ORF">A2Y75_11055</name>
</gene>
<accession>A0A1F2WRF0</accession>
<feature type="transmembrane region" description="Helical" evidence="2">
    <location>
        <begin position="321"/>
        <end position="342"/>
    </location>
</feature>
<dbReference type="Proteomes" id="UP000177876">
    <property type="component" value="Unassembled WGS sequence"/>
</dbReference>
<feature type="transmembrane region" description="Helical" evidence="2">
    <location>
        <begin position="398"/>
        <end position="419"/>
    </location>
</feature>
<evidence type="ECO:0008006" key="5">
    <source>
        <dbReference type="Google" id="ProtNLM"/>
    </source>
</evidence>
<dbReference type="AlphaFoldDB" id="A0A1F2WRF0"/>
<sequence>MVYDYAMKCDYCGEDNKQDSLYCMACGTRISGGEAPGSFADNQGTTLAFPESGSERQAAHQTSSGFVFGTPPDPSDAQPGPSAVIEVGPSSPIMGEPDYLLPPEADYPFDSPKNEAMPSGTLPHVEPPSPAPVDATQAISPVTPVKPDEAAKRRVICPECYAANTEQNRYCQECGNPLALRSSRPVVAAQVPAAAGATQHTAVLPAEMVQQAVAEQAETGRRARAEKVHSDRSFGVADVVALLAVVAGGLAISPVFAWKKGLTISVFSHQGAFFQGRTDLLGGPGLLPYSGAEFLTVGLIAAIGIGLAVLFLALRFGRGPMLILAGSLLLFPLIYLLFQGILPLRETGFNLQSLGLGEILFGGGANVGAGPALWLLSGGGLLFLLAGFLAPPRGWGRLFTFMLIFSLIVGAAFFCAATYNWNLFISNPAMIAFTHSLLV</sequence>
<dbReference type="STRING" id="1797197.A2Y75_11055"/>
<keyword evidence="2" id="KW-1133">Transmembrane helix</keyword>
<feature type="transmembrane region" description="Helical" evidence="2">
    <location>
        <begin position="372"/>
        <end position="391"/>
    </location>
</feature>
<keyword evidence="2" id="KW-0472">Membrane</keyword>
<name>A0A1F2WRF0_9ACTN</name>
<comment type="caution">
    <text evidence="3">The sequence shown here is derived from an EMBL/GenBank/DDBJ whole genome shotgun (WGS) entry which is preliminary data.</text>
</comment>
<evidence type="ECO:0000313" key="4">
    <source>
        <dbReference type="Proteomes" id="UP000177876"/>
    </source>
</evidence>
<feature type="transmembrane region" description="Helical" evidence="2">
    <location>
        <begin position="234"/>
        <end position="258"/>
    </location>
</feature>